<comment type="similarity">
    <text evidence="1">In the C-terminal section; belongs to the ATP-dependent DNA ligase family.</text>
</comment>
<accession>A0A544THD0</accession>
<dbReference type="RefSeq" id="WP_142537064.1">
    <property type="nucleotide sequence ID" value="NZ_BMIE01000002.1"/>
</dbReference>
<dbReference type="GO" id="GO:0003910">
    <property type="term" value="F:DNA ligase (ATP) activity"/>
    <property type="evidence" value="ECO:0007669"/>
    <property type="project" value="UniProtKB-EC"/>
</dbReference>
<dbReference type="NCBIfam" id="TIGR02776">
    <property type="entry name" value="NHEJ_ligase_prk"/>
    <property type="match status" value="1"/>
</dbReference>
<evidence type="ECO:0000259" key="3">
    <source>
        <dbReference type="PROSITE" id="PS50160"/>
    </source>
</evidence>
<dbReference type="NCBIfam" id="TIGR02778">
    <property type="entry name" value="ligD_pol"/>
    <property type="match status" value="1"/>
</dbReference>
<comment type="caution">
    <text evidence="4">The sequence shown here is derived from an EMBL/GenBank/DDBJ whole genome shotgun (WGS) entry which is preliminary data.</text>
</comment>
<evidence type="ECO:0000313" key="4">
    <source>
        <dbReference type="EMBL" id="TQR16821.1"/>
    </source>
</evidence>
<dbReference type="SUPFAM" id="SSF56091">
    <property type="entry name" value="DNA ligase/mRNA capping enzyme, catalytic domain"/>
    <property type="match status" value="1"/>
</dbReference>
<evidence type="ECO:0000256" key="2">
    <source>
        <dbReference type="ARBA" id="ARBA00049990"/>
    </source>
</evidence>
<dbReference type="EMBL" id="VDGH01000001">
    <property type="protein sequence ID" value="TQR16821.1"/>
    <property type="molecule type" value="Genomic_DNA"/>
</dbReference>
<proteinExistence type="inferred from homology"/>
<dbReference type="InterPro" id="IPR014143">
    <property type="entry name" value="NHEJ_ligase_prk"/>
</dbReference>
<evidence type="ECO:0000313" key="5">
    <source>
        <dbReference type="Proteomes" id="UP000317316"/>
    </source>
</evidence>
<sequence>MKPMLLTATEDIPKGSEWLYETKYDGYRCMLEWEEKTPILKSRNGRLLNHLFPEIIDYCLGIYNRVQAFLPLKLDGELVYLINNFQSDFSIVQARGRMRSSDSIVEHANAFPCHYVAFDILLYKSEVQTNRHLTTRKQILAKLFKSLKLTSHVNYEDTNRIQAINFSENSELLWNKIKINNGEGIIAKKKTSKWIGDTRSLSWLKIKNWRYVDVILTKYNKSNSYFNGAIYKNNVLVEIVSFSHGLKEEEFKTLVAFFEENGTKEKGEVWSIDPSICVNIACIDFQGDKLREPRFNGFKWMMTVKECNWESMRRQLNPLPELVAFTHPDKPIWPNIDYTKDDYLYYLQKISTYMLPFLKDRLLTVIRYPHGVTGKVEKFFQKHAPDYTPSFIQTKLVEDINYILCNDIESLLWLGNQLALEFHIPFQTIQTNKPTEIVFDLDPPSVNEFSLAVEAALRMKAIFDQFQLTAYIKTSGGKGMQVYIPLPADTFSYEDTGIFTKFVCNFLVEQYPKWFTMERLKKNRGTKLYLDYIQHKEGKTIIAPYSPRGNELGLIATPLNWEEVNDSLNPSSFIIPAVLERIQKQADPFRNFRQDINVKKFKDVLKRLK</sequence>
<name>A0A544THD0_9BACI</name>
<dbReference type="InterPro" id="IPR016059">
    <property type="entry name" value="DNA_ligase_ATP-dep_CS"/>
</dbReference>
<dbReference type="GO" id="GO:0006310">
    <property type="term" value="P:DNA recombination"/>
    <property type="evidence" value="ECO:0007669"/>
    <property type="project" value="InterPro"/>
</dbReference>
<dbReference type="InterPro" id="IPR014145">
    <property type="entry name" value="LigD_pol_dom"/>
</dbReference>
<dbReference type="Proteomes" id="UP000317316">
    <property type="component" value="Unassembled WGS sequence"/>
</dbReference>
<dbReference type="Gene3D" id="3.30.470.30">
    <property type="entry name" value="DNA ligase/mRNA capping enzyme"/>
    <property type="match status" value="1"/>
</dbReference>
<reference evidence="4 5" key="1">
    <citation type="submission" date="2019-05" db="EMBL/GenBank/DDBJ databases">
        <title>Psychrobacillus vulpis sp. nov., a new species isolated from feces of a red fox that inhabits in The Tablas de Daimiel Natural Park, Albacete, Spain.</title>
        <authorList>
            <person name="Rodriguez M."/>
            <person name="Reina J.C."/>
            <person name="Bejar V."/>
            <person name="Llamas I."/>
        </authorList>
    </citation>
    <scope>NUCLEOTIDE SEQUENCE [LARGE SCALE GENOMIC DNA]</scope>
    <source>
        <strain evidence="4 5">NEAU-3TGS17</strain>
    </source>
</reference>
<dbReference type="CDD" id="cd04866">
    <property type="entry name" value="LigD_Pol_like_3"/>
    <property type="match status" value="1"/>
</dbReference>
<dbReference type="NCBIfam" id="NF007211">
    <property type="entry name" value="PRK09633.1"/>
    <property type="match status" value="1"/>
</dbReference>
<dbReference type="GO" id="GO:0006281">
    <property type="term" value="P:DNA repair"/>
    <property type="evidence" value="ECO:0007669"/>
    <property type="project" value="InterPro"/>
</dbReference>
<dbReference type="Pfam" id="PF21686">
    <property type="entry name" value="LigD_Prim-Pol"/>
    <property type="match status" value="1"/>
</dbReference>
<dbReference type="InterPro" id="IPR033652">
    <property type="entry name" value="LigD_Pol-like_3"/>
</dbReference>
<dbReference type="OrthoDB" id="9802472at2"/>
<dbReference type="PROSITE" id="PS00333">
    <property type="entry name" value="DNA_LIGASE_A2"/>
    <property type="match status" value="1"/>
</dbReference>
<dbReference type="Gene3D" id="3.90.920.10">
    <property type="entry name" value="DNA primase, PRIM domain"/>
    <property type="match status" value="1"/>
</dbReference>
<dbReference type="InterPro" id="IPR052171">
    <property type="entry name" value="NHEJ_LigD"/>
</dbReference>
<gene>
    <name evidence="4" type="ORF">FG382_01295</name>
</gene>
<comment type="similarity">
    <text evidence="2">In the N-terminal section; belongs to the LigD polymerase family.</text>
</comment>
<dbReference type="GO" id="GO:0005524">
    <property type="term" value="F:ATP binding"/>
    <property type="evidence" value="ECO:0007669"/>
    <property type="project" value="InterPro"/>
</dbReference>
<dbReference type="AlphaFoldDB" id="A0A544THD0"/>
<keyword evidence="4" id="KW-0436">Ligase</keyword>
<protein>
    <submittedName>
        <fullName evidence="4">DNA ligase D</fullName>
        <ecNumber evidence="4">6.5.1.1</ecNumber>
    </submittedName>
</protein>
<dbReference type="Pfam" id="PF01068">
    <property type="entry name" value="DNA_ligase_A_M"/>
    <property type="match status" value="1"/>
</dbReference>
<dbReference type="PANTHER" id="PTHR42705:SF2">
    <property type="entry name" value="BIFUNCTIONAL NON-HOMOLOGOUS END JOINING PROTEIN LIGD"/>
    <property type="match status" value="1"/>
</dbReference>
<feature type="domain" description="ATP-dependent DNA ligase family profile" evidence="3">
    <location>
        <begin position="115"/>
        <end position="207"/>
    </location>
</feature>
<dbReference type="InterPro" id="IPR012310">
    <property type="entry name" value="DNA_ligase_ATP-dep_cent"/>
</dbReference>
<evidence type="ECO:0000256" key="1">
    <source>
        <dbReference type="ARBA" id="ARBA00049981"/>
    </source>
</evidence>
<dbReference type="CDD" id="cd07906">
    <property type="entry name" value="Adenylation_DNA_ligase_LigD_LigC"/>
    <property type="match status" value="1"/>
</dbReference>
<dbReference type="PROSITE" id="PS50160">
    <property type="entry name" value="DNA_LIGASE_A3"/>
    <property type="match status" value="1"/>
</dbReference>
<dbReference type="EC" id="6.5.1.1" evidence="4"/>
<keyword evidence="5" id="KW-1185">Reference proteome</keyword>
<dbReference type="PANTHER" id="PTHR42705">
    <property type="entry name" value="BIFUNCTIONAL NON-HOMOLOGOUS END JOINING PROTEIN LIGD"/>
    <property type="match status" value="1"/>
</dbReference>
<organism evidence="4 5">
    <name type="scientific">Psychrobacillus lasiicapitis</name>
    <dbReference type="NCBI Taxonomy" id="1636719"/>
    <lineage>
        <taxon>Bacteria</taxon>
        <taxon>Bacillati</taxon>
        <taxon>Bacillota</taxon>
        <taxon>Bacilli</taxon>
        <taxon>Bacillales</taxon>
        <taxon>Bacillaceae</taxon>
        <taxon>Psychrobacillus</taxon>
    </lineage>
</organism>